<reference evidence="2" key="2">
    <citation type="journal article" date="2021" name="PeerJ">
        <title>Extensive microbial diversity within the chicken gut microbiome revealed by metagenomics and culture.</title>
        <authorList>
            <person name="Gilroy R."/>
            <person name="Ravi A."/>
            <person name="Getino M."/>
            <person name="Pursley I."/>
            <person name="Horton D.L."/>
            <person name="Alikhan N.F."/>
            <person name="Baker D."/>
            <person name="Gharbi K."/>
            <person name="Hall N."/>
            <person name="Watson M."/>
            <person name="Adriaenssens E.M."/>
            <person name="Foster-Nyarko E."/>
            <person name="Jarju S."/>
            <person name="Secka A."/>
            <person name="Antonio M."/>
            <person name="Oren A."/>
            <person name="Chaudhuri R.R."/>
            <person name="La Ragione R."/>
            <person name="Hildebrand F."/>
            <person name="Pallen M.J."/>
        </authorList>
    </citation>
    <scope>NUCLEOTIDE SEQUENCE</scope>
    <source>
        <strain evidence="2">11687</strain>
    </source>
</reference>
<feature type="transmembrane region" description="Helical" evidence="1">
    <location>
        <begin position="50"/>
        <end position="72"/>
    </location>
</feature>
<dbReference type="EMBL" id="DVMZ01000078">
    <property type="protein sequence ID" value="HIU59046.1"/>
    <property type="molecule type" value="Genomic_DNA"/>
</dbReference>
<feature type="non-terminal residue" evidence="2">
    <location>
        <position position="114"/>
    </location>
</feature>
<keyword evidence="1" id="KW-0812">Transmembrane</keyword>
<feature type="transmembrane region" description="Helical" evidence="1">
    <location>
        <begin position="84"/>
        <end position="102"/>
    </location>
</feature>
<evidence type="ECO:0000313" key="2">
    <source>
        <dbReference type="EMBL" id="HIU59046.1"/>
    </source>
</evidence>
<comment type="caution">
    <text evidence="2">The sequence shown here is derived from an EMBL/GenBank/DDBJ whole genome shotgun (WGS) entry which is preliminary data.</text>
</comment>
<accession>A0A9D1SG96</accession>
<keyword evidence="1" id="KW-1133">Transmembrane helix</keyword>
<dbReference type="AlphaFoldDB" id="A0A9D1SG96"/>
<organism evidence="2 3">
    <name type="scientific">Candidatus Scatosoma pullistercoris</name>
    <dbReference type="NCBI Taxonomy" id="2840934"/>
    <lineage>
        <taxon>Bacteria</taxon>
        <taxon>Bacillati</taxon>
        <taxon>Bacillota</taxon>
        <taxon>Clostridia</taxon>
        <taxon>Candidatus Scatosoma</taxon>
    </lineage>
</organism>
<evidence type="ECO:0000313" key="3">
    <source>
        <dbReference type="Proteomes" id="UP000824081"/>
    </source>
</evidence>
<sequence length="114" mass="12533">MKNIFGICEGAQSQTCDLFRIRSLDSDTQAKKDRHFSALSAAEKNSSLPIWLIIVKWVTFALFAIIALNILAVGFPTAWKNAPVLFFIGAGCGILALILYLCEKKKGKNAETPE</sequence>
<dbReference type="Proteomes" id="UP000824081">
    <property type="component" value="Unassembled WGS sequence"/>
</dbReference>
<evidence type="ECO:0000256" key="1">
    <source>
        <dbReference type="SAM" id="Phobius"/>
    </source>
</evidence>
<name>A0A9D1SG96_9FIRM</name>
<gene>
    <name evidence="2" type="ORF">IAC57_02980</name>
</gene>
<protein>
    <submittedName>
        <fullName evidence="2">Uncharacterized protein</fullName>
    </submittedName>
</protein>
<proteinExistence type="predicted"/>
<keyword evidence="1" id="KW-0472">Membrane</keyword>
<reference evidence="2" key="1">
    <citation type="submission" date="2020-10" db="EMBL/GenBank/DDBJ databases">
        <authorList>
            <person name="Gilroy R."/>
        </authorList>
    </citation>
    <scope>NUCLEOTIDE SEQUENCE</scope>
    <source>
        <strain evidence="2">11687</strain>
    </source>
</reference>